<dbReference type="GO" id="GO:0012505">
    <property type="term" value="C:endomembrane system"/>
    <property type="evidence" value="ECO:0007669"/>
    <property type="project" value="UniProtKB-SubCell"/>
</dbReference>
<dbReference type="RefSeq" id="WP_208632511.1">
    <property type="nucleotide sequence ID" value="NZ_CP059319.1"/>
</dbReference>
<dbReference type="InterPro" id="IPR001958">
    <property type="entry name" value="Tet-R_TetA/multi-R_MdtG-like"/>
</dbReference>
<evidence type="ECO:0000313" key="8">
    <source>
        <dbReference type="EMBL" id="QTH21147.1"/>
    </source>
</evidence>
<evidence type="ECO:0000256" key="1">
    <source>
        <dbReference type="ARBA" id="ARBA00004127"/>
    </source>
</evidence>
<reference evidence="8" key="1">
    <citation type="submission" date="2020-07" db="EMBL/GenBank/DDBJ databases">
        <authorList>
            <person name="Camacho E."/>
        </authorList>
    </citation>
    <scope>NUCLEOTIDE SEQUENCE</scope>
    <source>
        <strain evidence="8">MPO218</strain>
    </source>
</reference>
<feature type="transmembrane region" description="Helical" evidence="6">
    <location>
        <begin position="208"/>
        <end position="228"/>
    </location>
</feature>
<evidence type="ECO:0000256" key="2">
    <source>
        <dbReference type="ARBA" id="ARBA00022448"/>
    </source>
</evidence>
<feature type="transmembrane region" description="Helical" evidence="6">
    <location>
        <begin position="359"/>
        <end position="379"/>
    </location>
</feature>
<dbReference type="Gene3D" id="1.20.1250.20">
    <property type="entry name" value="MFS general substrate transporter like domains"/>
    <property type="match status" value="1"/>
</dbReference>
<evidence type="ECO:0000259" key="7">
    <source>
        <dbReference type="PROSITE" id="PS50850"/>
    </source>
</evidence>
<evidence type="ECO:0000256" key="5">
    <source>
        <dbReference type="ARBA" id="ARBA00023136"/>
    </source>
</evidence>
<feature type="transmembrane region" description="Helical" evidence="6">
    <location>
        <begin position="108"/>
        <end position="129"/>
    </location>
</feature>
<dbReference type="GO" id="GO:0022857">
    <property type="term" value="F:transmembrane transporter activity"/>
    <property type="evidence" value="ECO:0007669"/>
    <property type="project" value="InterPro"/>
</dbReference>
<dbReference type="PRINTS" id="PR01035">
    <property type="entry name" value="TCRTETA"/>
</dbReference>
<feature type="transmembrane region" description="Helical" evidence="6">
    <location>
        <begin position="174"/>
        <end position="196"/>
    </location>
</feature>
<keyword evidence="5 6" id="KW-0472">Membrane</keyword>
<dbReference type="Proteomes" id="UP000664914">
    <property type="component" value="Chromosome"/>
</dbReference>
<feature type="transmembrane region" description="Helical" evidence="6">
    <location>
        <begin position="273"/>
        <end position="293"/>
    </location>
</feature>
<comment type="subcellular location">
    <subcellularLocation>
        <location evidence="1">Endomembrane system</location>
        <topology evidence="1">Multi-pass membrane protein</topology>
    </subcellularLocation>
</comment>
<reference evidence="8" key="2">
    <citation type="submission" date="2021-04" db="EMBL/GenBank/DDBJ databases">
        <title>Isolation and genomic analysis of the ibuprofen-degrading bacterium Sphingomonas strain MPO218.</title>
        <authorList>
            <person name="Aulestia M."/>
            <person name="Flores A."/>
            <person name="Mangas E.L."/>
            <person name="Perez-Pulido A.J."/>
            <person name="Santero E."/>
            <person name="Camacho E.M."/>
        </authorList>
    </citation>
    <scope>NUCLEOTIDE SEQUENCE</scope>
    <source>
        <strain evidence="8">MPO218</strain>
    </source>
</reference>
<feature type="transmembrane region" description="Helical" evidence="6">
    <location>
        <begin position="51"/>
        <end position="71"/>
    </location>
</feature>
<dbReference type="AlphaFoldDB" id="A0A975HDB7"/>
<evidence type="ECO:0000256" key="6">
    <source>
        <dbReference type="SAM" id="Phobius"/>
    </source>
</evidence>
<feature type="transmembrane region" description="Helical" evidence="6">
    <location>
        <begin position="141"/>
        <end position="162"/>
    </location>
</feature>
<dbReference type="SUPFAM" id="SSF103473">
    <property type="entry name" value="MFS general substrate transporter"/>
    <property type="match status" value="1"/>
</dbReference>
<keyword evidence="4 6" id="KW-1133">Transmembrane helix</keyword>
<feature type="domain" description="Major facilitator superfamily (MFS) profile" evidence="7">
    <location>
        <begin position="17"/>
        <end position="453"/>
    </location>
</feature>
<dbReference type="InterPro" id="IPR036259">
    <property type="entry name" value="MFS_trans_sf"/>
</dbReference>
<dbReference type="InterPro" id="IPR020846">
    <property type="entry name" value="MFS_dom"/>
</dbReference>
<dbReference type="Pfam" id="PF07690">
    <property type="entry name" value="MFS_1"/>
    <property type="match status" value="1"/>
</dbReference>
<gene>
    <name evidence="8" type="ORF">HRJ34_22975</name>
</gene>
<feature type="transmembrane region" description="Helical" evidence="6">
    <location>
        <begin position="430"/>
        <end position="447"/>
    </location>
</feature>
<dbReference type="PANTHER" id="PTHR23501:SF191">
    <property type="entry name" value="VACUOLAR BASIC AMINO ACID TRANSPORTER 4"/>
    <property type="match status" value="1"/>
</dbReference>
<dbReference type="InterPro" id="IPR011701">
    <property type="entry name" value="MFS"/>
</dbReference>
<evidence type="ECO:0000313" key="9">
    <source>
        <dbReference type="Proteomes" id="UP000664914"/>
    </source>
</evidence>
<feature type="transmembrane region" description="Helical" evidence="6">
    <location>
        <begin position="83"/>
        <end position="102"/>
    </location>
</feature>
<keyword evidence="2" id="KW-0813">Transport</keyword>
<name>A0A975HDB7_9SPHN</name>
<feature type="transmembrane region" description="Helical" evidence="6">
    <location>
        <begin position="234"/>
        <end position="252"/>
    </location>
</feature>
<protein>
    <submittedName>
        <fullName evidence="8">MFS transporter</fullName>
    </submittedName>
</protein>
<keyword evidence="3 6" id="KW-0812">Transmembrane</keyword>
<dbReference type="GO" id="GO:0005886">
    <property type="term" value="C:plasma membrane"/>
    <property type="evidence" value="ECO:0007669"/>
    <property type="project" value="TreeGrafter"/>
</dbReference>
<evidence type="ECO:0000256" key="4">
    <source>
        <dbReference type="ARBA" id="ARBA00022989"/>
    </source>
</evidence>
<accession>A0A975HDB7</accession>
<sequence length="453" mass="47780">MTDRTAPPAPVRFDRRFLLPLLVAATLNPMNSAMLATALVPIGRAFPRQDAIAAWLIATLYLTAAVAQPVLGGVADKLGARRTLLGGMGFLATGAMLGAIAFEPWSLIAARALIGFGTAVGFPCAVVMIRQRSETLGVEPPARLLGLLSMASSASMAVGPPLGGVLTGFLGWRWVFLINLPLAIVTAALAIWLSPADDRARRDRRARFDLPGITLFTLAMTALMLVLMNLAGGIHLGGLAAALLLTTALVVVERRVREPFIDVRLIIANRALAGTYAHHVLLNFLLYCLFYAIPQWAQAWLHLPIEQSGLVLLPVAVSSSLASLAPTRGVRGRAMEMAGLLSLIATSGGLFLLGGATTLAGLMLLTFLFGIGNGALNMVNQQRMLDHAPPDRGGTAAGLLRTAQYCGAILSAPFTAYLLGGHLGAEPMKALGLTLLPIAALMLLLTLRRWSLA</sequence>
<feature type="transmembrane region" description="Helical" evidence="6">
    <location>
        <begin position="399"/>
        <end position="418"/>
    </location>
</feature>
<evidence type="ECO:0000256" key="3">
    <source>
        <dbReference type="ARBA" id="ARBA00022692"/>
    </source>
</evidence>
<proteinExistence type="predicted"/>
<dbReference type="PANTHER" id="PTHR23501">
    <property type="entry name" value="MAJOR FACILITATOR SUPERFAMILY"/>
    <property type="match status" value="1"/>
</dbReference>
<dbReference type="PROSITE" id="PS50850">
    <property type="entry name" value="MFS"/>
    <property type="match status" value="1"/>
</dbReference>
<dbReference type="EMBL" id="CP059319">
    <property type="protein sequence ID" value="QTH21147.1"/>
    <property type="molecule type" value="Genomic_DNA"/>
</dbReference>
<organism evidence="8 9">
    <name type="scientific">Rhizorhabdus wittichii</name>
    <dbReference type="NCBI Taxonomy" id="160791"/>
    <lineage>
        <taxon>Bacteria</taxon>
        <taxon>Pseudomonadati</taxon>
        <taxon>Pseudomonadota</taxon>
        <taxon>Alphaproteobacteria</taxon>
        <taxon>Sphingomonadales</taxon>
        <taxon>Sphingomonadaceae</taxon>
        <taxon>Rhizorhabdus</taxon>
    </lineage>
</organism>